<dbReference type="PROSITE" id="PS51686">
    <property type="entry name" value="SAM_MT_RSMB_NOP"/>
    <property type="match status" value="1"/>
</dbReference>
<dbReference type="GO" id="GO:0001510">
    <property type="term" value="P:RNA methylation"/>
    <property type="evidence" value="ECO:0007669"/>
    <property type="project" value="InterPro"/>
</dbReference>
<dbReference type="GO" id="GO:0003723">
    <property type="term" value="F:RNA binding"/>
    <property type="evidence" value="ECO:0007669"/>
    <property type="project" value="UniProtKB-UniRule"/>
</dbReference>
<evidence type="ECO:0000313" key="7">
    <source>
        <dbReference type="EMBL" id="OGC52081.1"/>
    </source>
</evidence>
<organism evidence="7 8">
    <name type="scientific">candidate division WWE3 bacterium RBG_16_37_10</name>
    <dbReference type="NCBI Taxonomy" id="1802610"/>
    <lineage>
        <taxon>Bacteria</taxon>
        <taxon>Katanobacteria</taxon>
    </lineage>
</organism>
<feature type="binding site" evidence="5">
    <location>
        <position position="196"/>
    </location>
    <ligand>
        <name>S-adenosyl-L-methionine</name>
        <dbReference type="ChEBI" id="CHEBI:59789"/>
    </ligand>
</feature>
<feature type="binding site" evidence="5">
    <location>
        <begin position="124"/>
        <end position="130"/>
    </location>
    <ligand>
        <name>S-adenosyl-L-methionine</name>
        <dbReference type="ChEBI" id="CHEBI:59789"/>
    </ligand>
</feature>
<sequence length="297" mass="33369">MELTQKKEQFVNKIKTLYPNNFGEVLKNIENPKPVTFRINTLLFPAKDTVEKTQQILDTLTSLGFEIEQGPLINSYIVKTSPSNLRLSETKAFETGQIYIQNLSSMLPVEALGPKPTDKVLDLCAAPGSKTLQIAQATQNLAQITAVENNRNRFFALQKNLESHGAKNFTLLMENAQYLTNRHPDFIESFDKVLVDAPCSNEGQVVLNDIKSLARWNPKTPKHLAKLQKKLIAEGAKLLKKDGTLVYSTCTFSKEENEDVVSWVLTKFPNLKLIEQSRVLPNNNFTGFFLAKLVKSA</sequence>
<dbReference type="EMBL" id="MEUT01000003">
    <property type="protein sequence ID" value="OGC52081.1"/>
    <property type="molecule type" value="Genomic_DNA"/>
</dbReference>
<evidence type="ECO:0000256" key="5">
    <source>
        <dbReference type="PROSITE-ProRule" id="PRU01023"/>
    </source>
</evidence>
<dbReference type="InterPro" id="IPR049560">
    <property type="entry name" value="MeTrfase_RsmB-F_NOP2_cat"/>
</dbReference>
<gene>
    <name evidence="7" type="ORF">A2W32_01785</name>
</gene>
<protein>
    <recommendedName>
        <fullName evidence="6">SAM-dependent MTase RsmB/NOP-type domain-containing protein</fullName>
    </recommendedName>
</protein>
<feature type="active site" description="Nucleophile" evidence="5">
    <location>
        <position position="250"/>
    </location>
</feature>
<dbReference type="Gene3D" id="3.40.50.150">
    <property type="entry name" value="Vaccinia Virus protein VP39"/>
    <property type="match status" value="1"/>
</dbReference>
<comment type="caution">
    <text evidence="5">Lacks conserved residue(s) required for the propagation of feature annotation.</text>
</comment>
<comment type="similarity">
    <text evidence="5">Belongs to the class I-like SAM-binding methyltransferase superfamily. RsmB/NOP family.</text>
</comment>
<keyword evidence="2 5" id="KW-0808">Transferase</keyword>
<dbReference type="Proteomes" id="UP000177371">
    <property type="component" value="Unassembled WGS sequence"/>
</dbReference>
<accession>A0A1F4V4E3</accession>
<name>A0A1F4V4E3_UNCKA</name>
<evidence type="ECO:0000256" key="3">
    <source>
        <dbReference type="ARBA" id="ARBA00022691"/>
    </source>
</evidence>
<dbReference type="PRINTS" id="PR02008">
    <property type="entry name" value="RCMTFAMILY"/>
</dbReference>
<keyword evidence="4 5" id="KW-0694">RNA-binding</keyword>
<evidence type="ECO:0000256" key="2">
    <source>
        <dbReference type="ARBA" id="ARBA00022679"/>
    </source>
</evidence>
<dbReference type="PANTHER" id="PTHR22807:SF30">
    <property type="entry name" value="28S RRNA (CYTOSINE(4447)-C(5))-METHYLTRANSFERASE-RELATED"/>
    <property type="match status" value="1"/>
</dbReference>
<evidence type="ECO:0000259" key="6">
    <source>
        <dbReference type="PROSITE" id="PS51686"/>
    </source>
</evidence>
<keyword evidence="3 5" id="KW-0949">S-adenosyl-L-methionine</keyword>
<evidence type="ECO:0000256" key="1">
    <source>
        <dbReference type="ARBA" id="ARBA00022603"/>
    </source>
</evidence>
<dbReference type="STRING" id="1802610.A2W32_01785"/>
<evidence type="ECO:0000256" key="4">
    <source>
        <dbReference type="ARBA" id="ARBA00022884"/>
    </source>
</evidence>
<comment type="caution">
    <text evidence="7">The sequence shown here is derived from an EMBL/GenBank/DDBJ whole genome shotgun (WGS) entry which is preliminary data.</text>
</comment>
<proteinExistence type="inferred from homology"/>
<dbReference type="GO" id="GO:0008173">
    <property type="term" value="F:RNA methyltransferase activity"/>
    <property type="evidence" value="ECO:0007669"/>
    <property type="project" value="InterPro"/>
</dbReference>
<dbReference type="AlphaFoldDB" id="A0A1F4V4E3"/>
<dbReference type="InterPro" id="IPR023267">
    <property type="entry name" value="RCMT"/>
</dbReference>
<dbReference type="InterPro" id="IPR001678">
    <property type="entry name" value="MeTrfase_RsmB-F_NOP2_dom"/>
</dbReference>
<evidence type="ECO:0000313" key="8">
    <source>
        <dbReference type="Proteomes" id="UP000177371"/>
    </source>
</evidence>
<feature type="binding site" evidence="5">
    <location>
        <position position="148"/>
    </location>
    <ligand>
        <name>S-adenosyl-L-methionine</name>
        <dbReference type="ChEBI" id="CHEBI:59789"/>
    </ligand>
</feature>
<dbReference type="InterPro" id="IPR029063">
    <property type="entry name" value="SAM-dependent_MTases_sf"/>
</dbReference>
<dbReference type="CDD" id="cd02440">
    <property type="entry name" value="AdoMet_MTases"/>
    <property type="match status" value="1"/>
</dbReference>
<reference evidence="7 8" key="1">
    <citation type="journal article" date="2016" name="Nat. Commun.">
        <title>Thousands of microbial genomes shed light on interconnected biogeochemical processes in an aquifer system.</title>
        <authorList>
            <person name="Anantharaman K."/>
            <person name="Brown C.T."/>
            <person name="Hug L.A."/>
            <person name="Sharon I."/>
            <person name="Castelle C.J."/>
            <person name="Probst A.J."/>
            <person name="Thomas B.C."/>
            <person name="Singh A."/>
            <person name="Wilkins M.J."/>
            <person name="Karaoz U."/>
            <person name="Brodie E.L."/>
            <person name="Williams K.H."/>
            <person name="Hubbard S.S."/>
            <person name="Banfield J.F."/>
        </authorList>
    </citation>
    <scope>NUCLEOTIDE SEQUENCE [LARGE SCALE GENOMIC DNA]</scope>
</reference>
<feature type="domain" description="SAM-dependent MTase RsmB/NOP-type" evidence="6">
    <location>
        <begin position="25"/>
        <end position="297"/>
    </location>
</feature>
<dbReference type="Pfam" id="PF01189">
    <property type="entry name" value="Methyltr_RsmB-F"/>
    <property type="match status" value="1"/>
</dbReference>
<keyword evidence="1 5" id="KW-0489">Methyltransferase</keyword>
<dbReference type="SUPFAM" id="SSF53335">
    <property type="entry name" value="S-adenosyl-L-methionine-dependent methyltransferases"/>
    <property type="match status" value="1"/>
</dbReference>
<dbReference type="PANTHER" id="PTHR22807">
    <property type="entry name" value="NOP2 YEAST -RELATED NOL1/NOP2/FMU SUN DOMAIN-CONTAINING"/>
    <property type="match status" value="1"/>
</dbReference>